<dbReference type="InterPro" id="IPR023393">
    <property type="entry name" value="START-like_dom_sf"/>
</dbReference>
<name>A0ABS1BFM1_9SPHI</name>
<dbReference type="EMBL" id="JAEHFY010000002">
    <property type="protein sequence ID" value="MBK0381667.1"/>
    <property type="molecule type" value="Genomic_DNA"/>
</dbReference>
<keyword evidence="2" id="KW-1185">Reference proteome</keyword>
<evidence type="ECO:0000313" key="1">
    <source>
        <dbReference type="EMBL" id="MBK0381667.1"/>
    </source>
</evidence>
<comment type="caution">
    <text evidence="1">The sequence shown here is derived from an EMBL/GenBank/DDBJ whole genome shotgun (WGS) entry which is preliminary data.</text>
</comment>
<evidence type="ECO:0000313" key="2">
    <source>
        <dbReference type="Proteomes" id="UP000660024"/>
    </source>
</evidence>
<sequence>MDSSKVITISGSRIINTSVEEAYQKLITPTEQVKWNSLYLEATTQPKGKIRNGTIMSGIFKGSGKAIVEFQNVKPNQEFTHYSKMKMFGFIKLGEFHHTYKVVGKNGQTAFTQIVSFEPKGFGRVLKNTIVKSFEKRLPESFDEFEKYVNGD</sequence>
<protein>
    <submittedName>
        <fullName evidence="1">SRPBCC family protein</fullName>
    </submittedName>
</protein>
<dbReference type="Gene3D" id="3.30.530.20">
    <property type="match status" value="1"/>
</dbReference>
<accession>A0ABS1BFM1</accession>
<dbReference type="RefSeq" id="WP_200584428.1">
    <property type="nucleotide sequence ID" value="NZ_JAEHFY010000002.1"/>
</dbReference>
<dbReference type="SUPFAM" id="SSF55961">
    <property type="entry name" value="Bet v1-like"/>
    <property type="match status" value="1"/>
</dbReference>
<dbReference type="Proteomes" id="UP000660024">
    <property type="component" value="Unassembled WGS sequence"/>
</dbReference>
<organism evidence="1 2">
    <name type="scientific">Pedobacter segetis</name>
    <dbReference type="NCBI Taxonomy" id="2793069"/>
    <lineage>
        <taxon>Bacteria</taxon>
        <taxon>Pseudomonadati</taxon>
        <taxon>Bacteroidota</taxon>
        <taxon>Sphingobacteriia</taxon>
        <taxon>Sphingobacteriales</taxon>
        <taxon>Sphingobacteriaceae</taxon>
        <taxon>Pedobacter</taxon>
    </lineage>
</organism>
<gene>
    <name evidence="1" type="ORF">I5M32_01725</name>
</gene>
<reference evidence="1 2" key="1">
    <citation type="submission" date="2020-12" db="EMBL/GenBank/DDBJ databases">
        <title>Bacterial novel species Pedobacter sp. SD-b isolated from soil.</title>
        <authorList>
            <person name="Jung H.-Y."/>
        </authorList>
    </citation>
    <scope>NUCLEOTIDE SEQUENCE [LARGE SCALE GENOMIC DNA]</scope>
    <source>
        <strain evidence="1 2">SD-b</strain>
    </source>
</reference>
<proteinExistence type="predicted"/>